<dbReference type="PANTHER" id="PTHR31286">
    <property type="entry name" value="GLYCINE-RICH CELL WALL STRUCTURAL PROTEIN 1.8-LIKE"/>
    <property type="match status" value="1"/>
</dbReference>
<accession>A0A1R3HFY8</accession>
<dbReference type="OrthoDB" id="1246856at2759"/>
<feature type="domain" description="CCHC-type" evidence="2">
    <location>
        <begin position="70"/>
        <end position="83"/>
    </location>
</feature>
<dbReference type="PANTHER" id="PTHR31286:SF178">
    <property type="entry name" value="DUF4283 DOMAIN-CONTAINING PROTEIN"/>
    <property type="match status" value="1"/>
</dbReference>
<gene>
    <name evidence="3" type="ORF">COLO4_29195</name>
</gene>
<proteinExistence type="predicted"/>
<evidence type="ECO:0000259" key="2">
    <source>
        <dbReference type="PROSITE" id="PS50158"/>
    </source>
</evidence>
<keyword evidence="1" id="KW-0863">Zinc-finger</keyword>
<evidence type="ECO:0000313" key="3">
    <source>
        <dbReference type="EMBL" id="OMO69205.1"/>
    </source>
</evidence>
<comment type="caution">
    <text evidence="3">The sequence shown here is derived from an EMBL/GenBank/DDBJ whole genome shotgun (WGS) entry which is preliminary data.</text>
</comment>
<dbReference type="EMBL" id="AWUE01020259">
    <property type="protein sequence ID" value="OMO69205.1"/>
    <property type="molecule type" value="Genomic_DNA"/>
</dbReference>
<evidence type="ECO:0000313" key="4">
    <source>
        <dbReference type="Proteomes" id="UP000187203"/>
    </source>
</evidence>
<protein>
    <submittedName>
        <fullName evidence="3">Zinc knuckle CX2CX4HX4C</fullName>
    </submittedName>
</protein>
<dbReference type="GO" id="GO:0003676">
    <property type="term" value="F:nucleic acid binding"/>
    <property type="evidence" value="ECO:0007669"/>
    <property type="project" value="InterPro"/>
</dbReference>
<keyword evidence="1" id="KW-0862">Zinc</keyword>
<dbReference type="Proteomes" id="UP000187203">
    <property type="component" value="Unassembled WGS sequence"/>
</dbReference>
<dbReference type="PROSITE" id="PS50158">
    <property type="entry name" value="ZF_CCHC"/>
    <property type="match status" value="1"/>
</dbReference>
<sequence length="210" mass="23967">MANAEKVGKVLGKILEIESLQWKQAIGRGFLRIRVAMKVGEPLLGGFWVPRQNGGRIWAEIRYEKLGDFCYTCGKLGHGEKSCAVGLREQFVEDDVHPKPHLEKGVPEVSQAEFNAFMERKKWGKENKDYQEPQVERVVPKLSPAKYKHFWRGSRNGTRSRKTLFQNMVIVDTIEKIQRLPISCEGGVENSYPEWPIHSQDRVPSAETGC</sequence>
<reference evidence="4" key="1">
    <citation type="submission" date="2013-09" db="EMBL/GenBank/DDBJ databases">
        <title>Corchorus olitorius genome sequencing.</title>
        <authorList>
            <person name="Alam M."/>
            <person name="Haque M.S."/>
            <person name="Islam M.S."/>
            <person name="Emdad E.M."/>
            <person name="Islam M.M."/>
            <person name="Ahmed B."/>
            <person name="Halim A."/>
            <person name="Hossen Q.M.M."/>
            <person name="Hossain M.Z."/>
            <person name="Ahmed R."/>
            <person name="Khan M.M."/>
            <person name="Islam R."/>
            <person name="Rashid M.M."/>
            <person name="Khan S.A."/>
            <person name="Rahman M.S."/>
            <person name="Alam M."/>
            <person name="Yahiya A.S."/>
            <person name="Khan M.S."/>
            <person name="Azam M.S."/>
            <person name="Haque T."/>
            <person name="Lashkar M.Z.H."/>
            <person name="Akhand A.I."/>
            <person name="Morshed G."/>
            <person name="Roy S."/>
            <person name="Uddin K.S."/>
            <person name="Rabeya T."/>
            <person name="Hossain A.S."/>
            <person name="Chowdhury A."/>
            <person name="Snigdha A.R."/>
            <person name="Mortoza M.S."/>
            <person name="Matin S.A."/>
            <person name="Hoque S.M.E."/>
            <person name="Islam M.K."/>
            <person name="Roy D.K."/>
            <person name="Haider R."/>
            <person name="Moosa M.M."/>
            <person name="Elias S.M."/>
            <person name="Hasan A.M."/>
            <person name="Jahan S."/>
            <person name="Shafiuddin M."/>
            <person name="Mahmood N."/>
            <person name="Shommy N.S."/>
        </authorList>
    </citation>
    <scope>NUCLEOTIDE SEQUENCE [LARGE SCALE GENOMIC DNA]</scope>
    <source>
        <strain evidence="4">cv. O-4</strain>
    </source>
</reference>
<dbReference type="Pfam" id="PF14392">
    <property type="entry name" value="zf-CCHC_4"/>
    <property type="match status" value="1"/>
</dbReference>
<evidence type="ECO:0000256" key="1">
    <source>
        <dbReference type="PROSITE-ProRule" id="PRU00047"/>
    </source>
</evidence>
<dbReference type="InterPro" id="IPR001878">
    <property type="entry name" value="Znf_CCHC"/>
</dbReference>
<dbReference type="GO" id="GO:0008270">
    <property type="term" value="F:zinc ion binding"/>
    <property type="evidence" value="ECO:0007669"/>
    <property type="project" value="UniProtKB-KW"/>
</dbReference>
<dbReference type="AlphaFoldDB" id="A0A1R3HFY8"/>
<dbReference type="InterPro" id="IPR040256">
    <property type="entry name" value="At4g02000-like"/>
</dbReference>
<keyword evidence="1" id="KW-0479">Metal-binding</keyword>
<name>A0A1R3HFY8_9ROSI</name>
<organism evidence="3 4">
    <name type="scientific">Corchorus olitorius</name>
    <dbReference type="NCBI Taxonomy" id="93759"/>
    <lineage>
        <taxon>Eukaryota</taxon>
        <taxon>Viridiplantae</taxon>
        <taxon>Streptophyta</taxon>
        <taxon>Embryophyta</taxon>
        <taxon>Tracheophyta</taxon>
        <taxon>Spermatophyta</taxon>
        <taxon>Magnoliopsida</taxon>
        <taxon>eudicotyledons</taxon>
        <taxon>Gunneridae</taxon>
        <taxon>Pentapetalae</taxon>
        <taxon>rosids</taxon>
        <taxon>malvids</taxon>
        <taxon>Malvales</taxon>
        <taxon>Malvaceae</taxon>
        <taxon>Grewioideae</taxon>
        <taxon>Apeibeae</taxon>
        <taxon>Corchorus</taxon>
    </lineage>
</organism>
<dbReference type="InterPro" id="IPR025836">
    <property type="entry name" value="Zn_knuckle_CX2CX4HX4C"/>
</dbReference>
<keyword evidence="4" id="KW-1185">Reference proteome</keyword>